<dbReference type="EMBL" id="JAMYWD010000010">
    <property type="protein sequence ID" value="KAJ4959201.1"/>
    <property type="molecule type" value="Genomic_DNA"/>
</dbReference>
<comment type="caution">
    <text evidence="1">The sequence shown here is derived from an EMBL/GenBank/DDBJ whole genome shotgun (WGS) entry which is preliminary data.</text>
</comment>
<proteinExistence type="predicted"/>
<protein>
    <submittedName>
        <fullName evidence="1">Uncharacterized protein</fullName>
    </submittedName>
</protein>
<gene>
    <name evidence="1" type="ORF">NE237_026312</name>
</gene>
<evidence type="ECO:0000313" key="2">
    <source>
        <dbReference type="Proteomes" id="UP001141806"/>
    </source>
</evidence>
<keyword evidence="2" id="KW-1185">Reference proteome</keyword>
<reference evidence="1" key="1">
    <citation type="journal article" date="2023" name="Plant J.">
        <title>The genome of the king protea, Protea cynaroides.</title>
        <authorList>
            <person name="Chang J."/>
            <person name="Duong T.A."/>
            <person name="Schoeman C."/>
            <person name="Ma X."/>
            <person name="Roodt D."/>
            <person name="Barker N."/>
            <person name="Li Z."/>
            <person name="Van de Peer Y."/>
            <person name="Mizrachi E."/>
        </authorList>
    </citation>
    <scope>NUCLEOTIDE SEQUENCE</scope>
    <source>
        <tissue evidence="1">Young leaves</tissue>
    </source>
</reference>
<evidence type="ECO:0000313" key="1">
    <source>
        <dbReference type="EMBL" id="KAJ4959201.1"/>
    </source>
</evidence>
<name>A0A9Q0H5W7_9MAGN</name>
<dbReference type="Proteomes" id="UP001141806">
    <property type="component" value="Unassembled WGS sequence"/>
</dbReference>
<organism evidence="1 2">
    <name type="scientific">Protea cynaroides</name>
    <dbReference type="NCBI Taxonomy" id="273540"/>
    <lineage>
        <taxon>Eukaryota</taxon>
        <taxon>Viridiplantae</taxon>
        <taxon>Streptophyta</taxon>
        <taxon>Embryophyta</taxon>
        <taxon>Tracheophyta</taxon>
        <taxon>Spermatophyta</taxon>
        <taxon>Magnoliopsida</taxon>
        <taxon>Proteales</taxon>
        <taxon>Proteaceae</taxon>
        <taxon>Protea</taxon>
    </lineage>
</organism>
<dbReference type="AlphaFoldDB" id="A0A9Q0H5W7"/>
<sequence>MFHLRCPSIKRQIESLAKPKFPKSLTLLSLPPLEFNPFACFAFHYVELYIYTPQMAHQRNAKLCQFERKNPLGTRLLLVSVPNAEIFYLMCSLEWLLGKQSNMNFKVPISTNDEPPIGESSRLVIMLQ</sequence>
<accession>A0A9Q0H5W7</accession>